<dbReference type="EMBL" id="KN846961">
    <property type="protein sequence ID" value="KIW64030.1"/>
    <property type="molecule type" value="Genomic_DNA"/>
</dbReference>
<evidence type="ECO:0000313" key="2">
    <source>
        <dbReference type="EMBL" id="KIW64030.1"/>
    </source>
</evidence>
<reference evidence="2 3" key="1">
    <citation type="submission" date="2015-01" db="EMBL/GenBank/DDBJ databases">
        <title>The Genome Sequence of Capronia semiimmersa CBS27337.</title>
        <authorList>
            <consortium name="The Broad Institute Genomics Platform"/>
            <person name="Cuomo C."/>
            <person name="de Hoog S."/>
            <person name="Gorbushina A."/>
            <person name="Stielow B."/>
            <person name="Teixiera M."/>
            <person name="Abouelleil A."/>
            <person name="Chapman S.B."/>
            <person name="Priest M."/>
            <person name="Young S.K."/>
            <person name="Wortman J."/>
            <person name="Nusbaum C."/>
            <person name="Birren B."/>
        </authorList>
    </citation>
    <scope>NUCLEOTIDE SEQUENCE [LARGE SCALE GENOMIC DNA]</scope>
    <source>
        <strain evidence="2 3">CBS 27337</strain>
    </source>
</reference>
<feature type="region of interest" description="Disordered" evidence="1">
    <location>
        <begin position="103"/>
        <end position="122"/>
    </location>
</feature>
<gene>
    <name evidence="2" type="ORF">PV04_08991</name>
</gene>
<organism evidence="2 3">
    <name type="scientific">Phialophora macrospora</name>
    <dbReference type="NCBI Taxonomy" id="1851006"/>
    <lineage>
        <taxon>Eukaryota</taxon>
        <taxon>Fungi</taxon>
        <taxon>Dikarya</taxon>
        <taxon>Ascomycota</taxon>
        <taxon>Pezizomycotina</taxon>
        <taxon>Eurotiomycetes</taxon>
        <taxon>Chaetothyriomycetidae</taxon>
        <taxon>Chaetothyriales</taxon>
        <taxon>Herpotrichiellaceae</taxon>
        <taxon>Phialophora</taxon>
    </lineage>
</organism>
<sequence length="183" mass="21368">MASSQPGPDQDLARRQTIFSDYNRFLHTSTLAACVLAPVLIALPPRKLDLYTFFLSGAFIVSVDYQARERAGLGIMGYASRRFMSREQSRLPGQDDANLVRESSRLLEESSPRPVQRSALQQRAQEDWKLQRLKEEQEKLDRGEGYWSMIVEQVWHVWNQEEKQVERLKEKDEEVVRERKERG</sequence>
<accession>A0A0D2FB27</accession>
<dbReference type="AlphaFoldDB" id="A0A0D2FB27"/>
<dbReference type="Proteomes" id="UP000054266">
    <property type="component" value="Unassembled WGS sequence"/>
</dbReference>
<protein>
    <submittedName>
        <fullName evidence="2">Uncharacterized protein</fullName>
    </submittedName>
</protein>
<evidence type="ECO:0000313" key="3">
    <source>
        <dbReference type="Proteomes" id="UP000054266"/>
    </source>
</evidence>
<dbReference type="HOGENOM" id="CLU_090064_1_0_1"/>
<keyword evidence="3" id="KW-1185">Reference proteome</keyword>
<name>A0A0D2FB27_9EURO</name>
<evidence type="ECO:0000256" key="1">
    <source>
        <dbReference type="SAM" id="MobiDB-lite"/>
    </source>
</evidence>
<proteinExistence type="predicted"/>